<feature type="domain" description="RING-type" evidence="9">
    <location>
        <begin position="21"/>
        <end position="60"/>
    </location>
</feature>
<keyword evidence="3 7" id="KW-0479">Metal-binding</keyword>
<evidence type="ECO:0000256" key="2">
    <source>
        <dbReference type="ARBA" id="ARBA00022614"/>
    </source>
</evidence>
<evidence type="ECO:0000313" key="12">
    <source>
        <dbReference type="Proteomes" id="UP001151582"/>
    </source>
</evidence>
<dbReference type="Proteomes" id="UP001151582">
    <property type="component" value="Unassembled WGS sequence"/>
</dbReference>
<dbReference type="PROSITE" id="PS00518">
    <property type="entry name" value="ZF_RING_1"/>
    <property type="match status" value="1"/>
</dbReference>
<gene>
    <name evidence="11" type="ORF">H4R34_002743</name>
</gene>
<dbReference type="GO" id="GO:0048471">
    <property type="term" value="C:perinuclear region of cytoplasm"/>
    <property type="evidence" value="ECO:0007669"/>
    <property type="project" value="TreeGrafter"/>
</dbReference>
<dbReference type="InterPro" id="IPR013083">
    <property type="entry name" value="Znf_RING/FYVE/PHD"/>
</dbReference>
<dbReference type="SUPFAM" id="SSF57850">
    <property type="entry name" value="RING/U-box"/>
    <property type="match status" value="1"/>
</dbReference>
<dbReference type="InterPro" id="IPR017907">
    <property type="entry name" value="Znf_RING_CS"/>
</dbReference>
<keyword evidence="5 7" id="KW-0863">Zinc-finger</keyword>
<organism evidence="11 12">
    <name type="scientific">Dimargaris verticillata</name>
    <dbReference type="NCBI Taxonomy" id="2761393"/>
    <lineage>
        <taxon>Eukaryota</taxon>
        <taxon>Fungi</taxon>
        <taxon>Fungi incertae sedis</taxon>
        <taxon>Zoopagomycota</taxon>
        <taxon>Kickxellomycotina</taxon>
        <taxon>Dimargaritomycetes</taxon>
        <taxon>Dimargaritales</taxon>
        <taxon>Dimargaritaceae</taxon>
        <taxon>Dimargaris</taxon>
    </lineage>
</organism>
<dbReference type="InterPro" id="IPR027038">
    <property type="entry name" value="RanGap"/>
</dbReference>
<dbReference type="SUPFAM" id="SSF52047">
    <property type="entry name" value="RNI-like"/>
    <property type="match status" value="2"/>
</dbReference>
<evidence type="ECO:0000313" key="11">
    <source>
        <dbReference type="EMBL" id="KAJ1979657.1"/>
    </source>
</evidence>
<keyword evidence="12" id="KW-1185">Reference proteome</keyword>
<keyword evidence="4" id="KW-0677">Repeat</keyword>
<dbReference type="PANTHER" id="PTHR24113">
    <property type="entry name" value="RAN GTPASE-ACTIVATING PROTEIN 1"/>
    <property type="match status" value="1"/>
</dbReference>
<feature type="compositionally biased region" description="Low complexity" evidence="8">
    <location>
        <begin position="908"/>
        <end position="955"/>
    </location>
</feature>
<feature type="domain" description="TRAF-type" evidence="10">
    <location>
        <begin position="128"/>
        <end position="177"/>
    </location>
</feature>
<keyword evidence="2" id="KW-0433">Leucine-rich repeat</keyword>
<evidence type="ECO:0000256" key="3">
    <source>
        <dbReference type="ARBA" id="ARBA00022723"/>
    </source>
</evidence>
<dbReference type="Pfam" id="PF13516">
    <property type="entry name" value="LRR_6"/>
    <property type="match status" value="4"/>
</dbReference>
<dbReference type="EMBL" id="JANBQB010000208">
    <property type="protein sequence ID" value="KAJ1979657.1"/>
    <property type="molecule type" value="Genomic_DNA"/>
</dbReference>
<feature type="compositionally biased region" description="Polar residues" evidence="8">
    <location>
        <begin position="961"/>
        <end position="971"/>
    </location>
</feature>
<dbReference type="GO" id="GO:0006913">
    <property type="term" value="P:nucleocytoplasmic transport"/>
    <property type="evidence" value="ECO:0007669"/>
    <property type="project" value="TreeGrafter"/>
</dbReference>
<dbReference type="GO" id="GO:0031267">
    <property type="term" value="F:small GTPase binding"/>
    <property type="evidence" value="ECO:0007669"/>
    <property type="project" value="TreeGrafter"/>
</dbReference>
<proteinExistence type="predicted"/>
<evidence type="ECO:0008006" key="13">
    <source>
        <dbReference type="Google" id="ProtNLM"/>
    </source>
</evidence>
<accession>A0A9W8B1A2</accession>
<protein>
    <recommendedName>
        <fullName evidence="13">RING-type domain-containing protein</fullName>
    </recommendedName>
</protein>
<dbReference type="InterPro" id="IPR001611">
    <property type="entry name" value="Leu-rich_rpt"/>
</dbReference>
<dbReference type="InterPro" id="IPR032675">
    <property type="entry name" value="LRR_dom_sf"/>
</dbReference>
<evidence type="ECO:0000256" key="8">
    <source>
        <dbReference type="SAM" id="MobiDB-lite"/>
    </source>
</evidence>
<dbReference type="SMART" id="SM00368">
    <property type="entry name" value="LRR_RI"/>
    <property type="match status" value="6"/>
</dbReference>
<comment type="caution">
    <text evidence="11">The sequence shown here is derived from an EMBL/GenBank/DDBJ whole genome shotgun (WGS) entry which is preliminary data.</text>
</comment>
<evidence type="ECO:0000256" key="6">
    <source>
        <dbReference type="ARBA" id="ARBA00022833"/>
    </source>
</evidence>
<dbReference type="Pfam" id="PF13923">
    <property type="entry name" value="zf-C3HC4_2"/>
    <property type="match status" value="1"/>
</dbReference>
<evidence type="ECO:0000256" key="7">
    <source>
        <dbReference type="PROSITE-ProRule" id="PRU00207"/>
    </source>
</evidence>
<evidence type="ECO:0000259" key="10">
    <source>
        <dbReference type="PROSITE" id="PS50145"/>
    </source>
</evidence>
<evidence type="ECO:0000259" key="9">
    <source>
        <dbReference type="PROSITE" id="PS50089"/>
    </source>
</evidence>
<dbReference type="SUPFAM" id="SSF49599">
    <property type="entry name" value="TRAF domain-like"/>
    <property type="match status" value="1"/>
</dbReference>
<feature type="compositionally biased region" description="Polar residues" evidence="8">
    <location>
        <begin position="894"/>
        <end position="906"/>
    </location>
</feature>
<dbReference type="SMART" id="SM00184">
    <property type="entry name" value="RING"/>
    <property type="match status" value="1"/>
</dbReference>
<dbReference type="OrthoDB" id="5590786at2759"/>
<dbReference type="GO" id="GO:0005096">
    <property type="term" value="F:GTPase activator activity"/>
    <property type="evidence" value="ECO:0007669"/>
    <property type="project" value="UniProtKB-KW"/>
</dbReference>
<dbReference type="Gene3D" id="3.30.40.10">
    <property type="entry name" value="Zinc/RING finger domain, C3HC4 (zinc finger)"/>
    <property type="match status" value="1"/>
</dbReference>
<feature type="region of interest" description="Disordered" evidence="8">
    <location>
        <begin position="869"/>
        <end position="1002"/>
    </location>
</feature>
<dbReference type="InterPro" id="IPR001293">
    <property type="entry name" value="Znf_TRAF"/>
</dbReference>
<dbReference type="AlphaFoldDB" id="A0A9W8B1A2"/>
<reference evidence="11" key="1">
    <citation type="submission" date="2022-07" db="EMBL/GenBank/DDBJ databases">
        <title>Phylogenomic reconstructions and comparative analyses of Kickxellomycotina fungi.</title>
        <authorList>
            <person name="Reynolds N.K."/>
            <person name="Stajich J.E."/>
            <person name="Barry K."/>
            <person name="Grigoriev I.V."/>
            <person name="Crous P."/>
            <person name="Smith M.E."/>
        </authorList>
    </citation>
    <scope>NUCLEOTIDE SEQUENCE</scope>
    <source>
        <strain evidence="11">RSA 567</strain>
    </source>
</reference>
<dbReference type="GO" id="GO:0008270">
    <property type="term" value="F:zinc ion binding"/>
    <property type="evidence" value="ECO:0007669"/>
    <property type="project" value="UniProtKB-KW"/>
</dbReference>
<dbReference type="GO" id="GO:0005829">
    <property type="term" value="C:cytosol"/>
    <property type="evidence" value="ECO:0007669"/>
    <property type="project" value="TreeGrafter"/>
</dbReference>
<evidence type="ECO:0000256" key="5">
    <source>
        <dbReference type="ARBA" id="ARBA00022771"/>
    </source>
</evidence>
<dbReference type="PROSITE" id="PS50089">
    <property type="entry name" value="ZF_RING_2"/>
    <property type="match status" value="1"/>
</dbReference>
<name>A0A9W8B1A2_9FUNG</name>
<feature type="zinc finger region" description="TRAF-type" evidence="7">
    <location>
        <begin position="128"/>
        <end position="177"/>
    </location>
</feature>
<dbReference type="Gene3D" id="3.80.10.10">
    <property type="entry name" value="Ribonuclease Inhibitor"/>
    <property type="match status" value="2"/>
</dbReference>
<dbReference type="PROSITE" id="PS50145">
    <property type="entry name" value="ZF_TRAF"/>
    <property type="match status" value="1"/>
</dbReference>
<keyword evidence="6 7" id="KW-0862">Zinc</keyword>
<sequence length="1002" mass="108804">MGTVTDYQYTAGQTIDDDLYCSICHDVFNRVCKASRCGHLFCHACIRTALARNPSCPMCRAPLRESELVAAPQVQDKLDALTVYCSYRSSEPHALPTNTNSTAKAELAAAASPEPRCAWTGPRHALRSHLDRSCQWVPVWCNEHDYHPDCPGFLPRKDIRAHRARCQFKMVGCQLNCPAKFYRISQMQTFQRCQLAQHLETCRYDGAKDIIVGLRTHILHLERNLSEVQGALRSDLQRLSTLKVYASDMESRVQLDRVLRFNPAIRQLQAHAFEPSSAWQQFTELLQHNDSITHLYLEHSVVERTGAVLLAKTLRANTTLHTLSVAGNGIGDQGLEFLAKALEVNSTIRVVNLAHNTITDRGVEHLARSLLYNTSLTTLDLSSNQVKHRGMEALTKAMEQRIAAWQRASSAAWTLTDWVPPDDAPLLPHSLAYNSDDNSRVPVLQPPSLHFDSLAGQPPVMSVSSGCHSPALYPSTGSGHVSFQRSITDNDDSDDDRVLASSLIGSAAVETPTVLSSDNIGVRSSATTNLISAPGPATPSRRRRHRCPPEPLIVFDEASLARQVGPGIRSNQLRARSVEPPKPSEEPLLLRHLDLTDNDLGSRGAECLAQLLKMPACPLEVLYLGHTKVGARGAEDLVRAVECNLHLQVLILASNHVPSDLAMQLHMLVAKSRPTLLLDLGYGIAHSGSDSHNLPPELYPRCRRFKGNEALARGTDFTPGNHGTTMPIAVSDTRAHHGAPSPQVCQTPDTREIVRQLENKQWLDPLPRAGPSLRLPGMGCVMSTNNARPANNGTAPREQPSIPGWFTVSSPHGEPSPSPISPISPIYPSIATNHGLTALSSGNCSSASASTFLNTTPALWPPSSPLLSPGEYLTHPPSPSMTSRPISRGESKRLQQSLNIPASASQGVPVPKVRSSPSSHINSPPLSPLPSRSPLFATSVSPSPSPSNQLLSPSRPASPQFAASFTSSPRTLSPLAAAPSKRDVLSPHARCADTSPKAPKRT</sequence>
<dbReference type="PANTHER" id="PTHR24113:SF12">
    <property type="entry name" value="RAN GTPASE-ACTIVATING PROTEIN 1"/>
    <property type="match status" value="1"/>
</dbReference>
<dbReference type="GO" id="GO:0005634">
    <property type="term" value="C:nucleus"/>
    <property type="evidence" value="ECO:0007669"/>
    <property type="project" value="TreeGrafter"/>
</dbReference>
<dbReference type="InterPro" id="IPR001841">
    <property type="entry name" value="Znf_RING"/>
</dbReference>
<keyword evidence="1" id="KW-0343">GTPase activation</keyword>
<evidence type="ECO:0000256" key="4">
    <source>
        <dbReference type="ARBA" id="ARBA00022737"/>
    </source>
</evidence>
<evidence type="ECO:0000256" key="1">
    <source>
        <dbReference type="ARBA" id="ARBA00022468"/>
    </source>
</evidence>